<dbReference type="Proteomes" id="UP000464214">
    <property type="component" value="Chromosome"/>
</dbReference>
<reference evidence="1 2" key="1">
    <citation type="submission" date="2020-01" db="EMBL/GenBank/DDBJ databases">
        <authorList>
            <person name="Kim M."/>
        </authorList>
    </citation>
    <scope>NUCLEOTIDE SEQUENCE [LARGE SCALE GENOMIC DNA]</scope>
    <source>
        <strain evidence="1 2">BT10</strain>
    </source>
</reference>
<evidence type="ECO:0000313" key="2">
    <source>
        <dbReference type="Proteomes" id="UP000464214"/>
    </source>
</evidence>
<proteinExistence type="predicted"/>
<accession>A0A6P1NZR4</accession>
<dbReference type="KEGG" id="nib:GU926_08320"/>
<name>A0A6P1NZR4_9BACT</name>
<dbReference type="EMBL" id="CP047897">
    <property type="protein sequence ID" value="QHL87441.1"/>
    <property type="molecule type" value="Genomic_DNA"/>
</dbReference>
<dbReference type="RefSeq" id="WP_160690843.1">
    <property type="nucleotide sequence ID" value="NZ_CP047897.1"/>
</dbReference>
<dbReference type="AlphaFoldDB" id="A0A6P1NZR4"/>
<gene>
    <name evidence="1" type="ORF">GU926_08320</name>
</gene>
<evidence type="ECO:0000313" key="1">
    <source>
        <dbReference type="EMBL" id="QHL87441.1"/>
    </source>
</evidence>
<sequence>METNQISTQKRNLIRNRALIIGDREQIKVIQDHNLRIQGIKPVAVPTKNGSRTAVLFNCLNNRCKKRNSYIFSQAFGEWYLFSKQLGRSILFRQELTSGTLSCACGHQYSFRNDLDGKLGLYSKQDEA</sequence>
<protein>
    <submittedName>
        <fullName evidence="1">Uncharacterized protein</fullName>
    </submittedName>
</protein>
<organism evidence="1 2">
    <name type="scientific">Nibribacter ruber</name>
    <dbReference type="NCBI Taxonomy" id="2698458"/>
    <lineage>
        <taxon>Bacteria</taxon>
        <taxon>Pseudomonadati</taxon>
        <taxon>Bacteroidota</taxon>
        <taxon>Cytophagia</taxon>
        <taxon>Cytophagales</taxon>
        <taxon>Hymenobacteraceae</taxon>
        <taxon>Nibribacter</taxon>
    </lineage>
</organism>
<keyword evidence="2" id="KW-1185">Reference proteome</keyword>